<dbReference type="OrthoDB" id="9795306at2"/>
<evidence type="ECO:0000313" key="2">
    <source>
        <dbReference type="EMBL" id="AKS35752.1"/>
    </source>
</evidence>
<dbReference type="EMBL" id="CP012150">
    <property type="protein sequence ID" value="AKS35752.1"/>
    <property type="molecule type" value="Genomic_DNA"/>
</dbReference>
<dbReference type="PATRIC" id="fig|134601.6.peg.6584"/>
<dbReference type="Pfam" id="PF00903">
    <property type="entry name" value="Glyoxalase"/>
    <property type="match status" value="1"/>
</dbReference>
<dbReference type="Gene3D" id="3.30.720.120">
    <property type="match status" value="1"/>
</dbReference>
<evidence type="ECO:0000313" key="3">
    <source>
        <dbReference type="Proteomes" id="UP000062255"/>
    </source>
</evidence>
<dbReference type="Gene3D" id="3.10.180.10">
    <property type="entry name" value="2,3-Dihydroxybiphenyl 1,2-Dioxygenase, domain 1"/>
    <property type="match status" value="2"/>
</dbReference>
<feature type="domain" description="VOC" evidence="1">
    <location>
        <begin position="326"/>
        <end position="432"/>
    </location>
</feature>
<evidence type="ECO:0000259" key="1">
    <source>
        <dbReference type="PROSITE" id="PS51819"/>
    </source>
</evidence>
<dbReference type="CDD" id="cd07246">
    <property type="entry name" value="VOC_like"/>
    <property type="match status" value="1"/>
</dbReference>
<dbReference type="PANTHER" id="PTHR33993">
    <property type="entry name" value="GLYOXALASE-RELATED"/>
    <property type="match status" value="1"/>
</dbReference>
<dbReference type="Pfam" id="PF18029">
    <property type="entry name" value="Glyoxalase_6"/>
    <property type="match status" value="2"/>
</dbReference>
<dbReference type="InterPro" id="IPR029068">
    <property type="entry name" value="Glyas_Bleomycin-R_OHBP_Dase"/>
</dbReference>
<proteinExistence type="predicted"/>
<dbReference type="InterPro" id="IPR052164">
    <property type="entry name" value="Anthracycline_SecMetBiosynth"/>
</dbReference>
<dbReference type="Gene3D" id="3.30.720.110">
    <property type="match status" value="1"/>
</dbReference>
<reference evidence="2 3" key="1">
    <citation type="submission" date="2015-07" db="EMBL/GenBank/DDBJ databases">
        <title>Complete genome sequence of Mycobacterium goodii X7B, a facultative thermophilic biodesulfurizing bacterium.</title>
        <authorList>
            <person name="Yu B."/>
            <person name="Li F."/>
            <person name="Xu P."/>
        </authorList>
    </citation>
    <scope>NUCLEOTIDE SEQUENCE [LARGE SCALE GENOMIC DNA]</scope>
    <source>
        <strain evidence="2 3">X7B</strain>
    </source>
</reference>
<gene>
    <name evidence="2" type="ORF">AFA91_31830</name>
</gene>
<accession>A0A0K0XEG6</accession>
<dbReference type="PANTHER" id="PTHR33993:SF14">
    <property type="entry name" value="GB|AAF24581.1"/>
    <property type="match status" value="1"/>
</dbReference>
<feature type="domain" description="VOC" evidence="1">
    <location>
        <begin position="209"/>
        <end position="310"/>
    </location>
</feature>
<dbReference type="PROSITE" id="PS51819">
    <property type="entry name" value="VOC"/>
    <property type="match status" value="3"/>
</dbReference>
<feature type="domain" description="VOC" evidence="1">
    <location>
        <begin position="69"/>
        <end position="192"/>
    </location>
</feature>
<name>A0A0K0XEG6_MYCGD</name>
<dbReference type="SUPFAM" id="SSF54593">
    <property type="entry name" value="Glyoxalase/Bleomycin resistance protein/Dihydroxybiphenyl dioxygenase"/>
    <property type="match status" value="3"/>
</dbReference>
<dbReference type="InterPro" id="IPR041581">
    <property type="entry name" value="Glyoxalase_6"/>
</dbReference>
<dbReference type="Proteomes" id="UP000062255">
    <property type="component" value="Chromosome"/>
</dbReference>
<organism evidence="2 3">
    <name type="scientific">Mycolicibacterium goodii</name>
    <name type="common">Mycobacterium goodii</name>
    <dbReference type="NCBI Taxonomy" id="134601"/>
    <lineage>
        <taxon>Bacteria</taxon>
        <taxon>Bacillati</taxon>
        <taxon>Actinomycetota</taxon>
        <taxon>Actinomycetes</taxon>
        <taxon>Mycobacteriales</taxon>
        <taxon>Mycobacteriaceae</taxon>
        <taxon>Mycolicibacterium</taxon>
    </lineage>
</organism>
<dbReference type="KEGG" id="mgo:AFA91_31830"/>
<protein>
    <submittedName>
        <fullName evidence="2">Glyoxalase</fullName>
    </submittedName>
</protein>
<dbReference type="InterPro" id="IPR037523">
    <property type="entry name" value="VOC_core"/>
</dbReference>
<dbReference type="RefSeq" id="WP_049748197.1">
    <property type="nucleotide sequence ID" value="NZ_CP012150.1"/>
</dbReference>
<dbReference type="InterPro" id="IPR004360">
    <property type="entry name" value="Glyas_Fos-R_dOase_dom"/>
</dbReference>
<dbReference type="AlphaFoldDB" id="A0A0K0XEG6"/>
<sequence length="432" mass="46051">MNADHDPLTVLYQHDEPPVAPDPEFALRLRARLEAALTLPNRTEGVVMTGTDTAIAELNTPAQAPVPVRPAVISYLTVADARAAIGFYVDALGARVVGEPIVMDDGRIGHAELALGDGIFYLADEFTELGLKAPAPDAVSVSLMLDVPDTDAALERARAHGARVQREPYENHGTRNATIIDPAGHRWMLTGPVVTRTPAEPADVIRHGDVGYVSVWVPDAERAAAFYGHVLGWTYDAATRQVTNTREHIGIFSVAEPPTLFCCYAVDDLDAAREAIAAGGGTPADTREFDFGTVLDATDPAGAPFAVFEPAPGTPRPALNGTGPGSLSYITYNVPDSAAFREFYGRVLAWTFEPGRVADGWGVQNCRPMSGMAGGSDRATTVPMWTVDDIDTAVARVREAGGTVVSAPARQPYGVMAECTDDQGTRFYLGQF</sequence>
<dbReference type="STRING" id="134601.AFA91_31830"/>